<keyword evidence="1" id="KW-0489">Methyltransferase</keyword>
<proteinExistence type="predicted"/>
<name>A0A193GET8_9BORD</name>
<dbReference type="GO" id="GO:0032259">
    <property type="term" value="P:methylation"/>
    <property type="evidence" value="ECO:0007669"/>
    <property type="project" value="UniProtKB-KW"/>
</dbReference>
<keyword evidence="1" id="KW-0808">Transferase</keyword>
<keyword evidence="2" id="KW-1185">Reference proteome</keyword>
<dbReference type="GO" id="GO:0008168">
    <property type="term" value="F:methyltransferase activity"/>
    <property type="evidence" value="ECO:0007669"/>
    <property type="project" value="UniProtKB-KW"/>
</dbReference>
<dbReference type="EMBL" id="CP016172">
    <property type="protein sequence ID" value="ANN78315.1"/>
    <property type="molecule type" value="Genomic_DNA"/>
</dbReference>
<protein>
    <submittedName>
        <fullName evidence="1">dTDP-6-deoxy-L-hexose 3-O-methyltransferase</fullName>
    </submittedName>
</protein>
<dbReference type="Gene3D" id="3.40.50.150">
    <property type="entry name" value="Vaccinia Virus protein VP39"/>
    <property type="match status" value="1"/>
</dbReference>
<gene>
    <name evidence="1" type="ORF">BAU07_15445</name>
</gene>
<dbReference type="SUPFAM" id="SSF53335">
    <property type="entry name" value="S-adenosyl-L-methionine-dependent methyltransferases"/>
    <property type="match status" value="1"/>
</dbReference>
<dbReference type="STRING" id="463014.BAU07_15445"/>
<dbReference type="PANTHER" id="PTHR40036:SF1">
    <property type="entry name" value="MACROCIN O-METHYLTRANSFERASE"/>
    <property type="match status" value="1"/>
</dbReference>
<dbReference type="PANTHER" id="PTHR40036">
    <property type="entry name" value="MACROCIN O-METHYLTRANSFERASE"/>
    <property type="match status" value="1"/>
</dbReference>
<dbReference type="Proteomes" id="UP000091926">
    <property type="component" value="Chromosome"/>
</dbReference>
<reference evidence="1 2" key="1">
    <citation type="submission" date="2016-06" db="EMBL/GenBank/DDBJ databases">
        <title>Complete genome sequences of Bordetella bronchialis and Bordetella flabilis.</title>
        <authorList>
            <person name="LiPuma J.J."/>
            <person name="Spilker T."/>
        </authorList>
    </citation>
    <scope>NUCLEOTIDE SEQUENCE [LARGE SCALE GENOMIC DNA]</scope>
    <source>
        <strain evidence="1 2">AU10664</strain>
    </source>
</reference>
<dbReference type="KEGG" id="bfz:BAU07_15445"/>
<organism evidence="1 2">
    <name type="scientific">Bordetella flabilis</name>
    <dbReference type="NCBI Taxonomy" id="463014"/>
    <lineage>
        <taxon>Bacteria</taxon>
        <taxon>Pseudomonadati</taxon>
        <taxon>Pseudomonadota</taxon>
        <taxon>Betaproteobacteria</taxon>
        <taxon>Burkholderiales</taxon>
        <taxon>Alcaligenaceae</taxon>
        <taxon>Bordetella</taxon>
    </lineage>
</organism>
<evidence type="ECO:0000313" key="2">
    <source>
        <dbReference type="Proteomes" id="UP000091926"/>
    </source>
</evidence>
<dbReference type="RefSeq" id="WP_066659342.1">
    <property type="nucleotide sequence ID" value="NZ_CBCSCL010000021.1"/>
</dbReference>
<dbReference type="InterPro" id="IPR029063">
    <property type="entry name" value="SAM-dependent_MTases_sf"/>
</dbReference>
<evidence type="ECO:0000313" key="1">
    <source>
        <dbReference type="EMBL" id="ANN78315.1"/>
    </source>
</evidence>
<dbReference type="Pfam" id="PF05711">
    <property type="entry name" value="TylF"/>
    <property type="match status" value="1"/>
</dbReference>
<accession>A0A193GET8</accession>
<dbReference type="AlphaFoldDB" id="A0A193GET8"/>
<dbReference type="InterPro" id="IPR008884">
    <property type="entry name" value="TylF_MeTrfase"/>
</dbReference>
<sequence>MSHTEDSKLPKDAHSGRHSSKDMTVYSLAEEAFQSADISILDKLESFPRFISKRSMARFIAKERIFEKILPVNGIIVECGVFNGAGLFTWAQLSNIHEPVNYNRKIVGFDTFEGFPSVDEAKDNAGVRVSATGDLKGSTLEDISLSVEKYNNERHLSHIKNIELVKGDFNVTAPAYLEANPHIVVSLLYLDFDLYEPTKKALELFMPRMPRGAIIAFDELNCESFPGETAALQEVVGIGKYEIRRFPFEPWISYIQL</sequence>